<feature type="compositionally biased region" description="Pro residues" evidence="1">
    <location>
        <begin position="921"/>
        <end position="933"/>
    </location>
</feature>
<feature type="region of interest" description="Disordered" evidence="1">
    <location>
        <begin position="500"/>
        <end position="557"/>
    </location>
</feature>
<organism evidence="2 3">
    <name type="scientific">Rhodotorula diobovata</name>
    <dbReference type="NCBI Taxonomy" id="5288"/>
    <lineage>
        <taxon>Eukaryota</taxon>
        <taxon>Fungi</taxon>
        <taxon>Dikarya</taxon>
        <taxon>Basidiomycota</taxon>
        <taxon>Pucciniomycotina</taxon>
        <taxon>Microbotryomycetes</taxon>
        <taxon>Sporidiobolales</taxon>
        <taxon>Sporidiobolaceae</taxon>
        <taxon>Rhodotorula</taxon>
    </lineage>
</organism>
<feature type="compositionally biased region" description="Basic residues" evidence="1">
    <location>
        <begin position="728"/>
        <end position="737"/>
    </location>
</feature>
<feature type="compositionally biased region" description="Basic residues" evidence="1">
    <location>
        <begin position="69"/>
        <end position="80"/>
    </location>
</feature>
<keyword evidence="3" id="KW-1185">Reference proteome</keyword>
<dbReference type="EMBL" id="SOZI01000005">
    <property type="protein sequence ID" value="TNY24049.1"/>
    <property type="molecule type" value="Genomic_DNA"/>
</dbReference>
<feature type="compositionally biased region" description="Low complexity" evidence="1">
    <location>
        <begin position="191"/>
        <end position="226"/>
    </location>
</feature>
<feature type="compositionally biased region" description="Low complexity" evidence="1">
    <location>
        <begin position="875"/>
        <end position="896"/>
    </location>
</feature>
<feature type="compositionally biased region" description="Pro residues" evidence="1">
    <location>
        <begin position="428"/>
        <end position="438"/>
    </location>
</feature>
<feature type="compositionally biased region" description="Polar residues" evidence="1">
    <location>
        <begin position="370"/>
        <end position="387"/>
    </location>
</feature>
<feature type="compositionally biased region" description="Pro residues" evidence="1">
    <location>
        <begin position="865"/>
        <end position="874"/>
    </location>
</feature>
<evidence type="ECO:0000256" key="1">
    <source>
        <dbReference type="SAM" id="MobiDB-lite"/>
    </source>
</evidence>
<feature type="compositionally biased region" description="Low complexity" evidence="1">
    <location>
        <begin position="28"/>
        <end position="46"/>
    </location>
</feature>
<feature type="compositionally biased region" description="Basic and acidic residues" evidence="1">
    <location>
        <begin position="718"/>
        <end position="727"/>
    </location>
</feature>
<dbReference type="Proteomes" id="UP000311382">
    <property type="component" value="Unassembled WGS sequence"/>
</dbReference>
<feature type="compositionally biased region" description="Polar residues" evidence="1">
    <location>
        <begin position="615"/>
        <end position="624"/>
    </location>
</feature>
<sequence>MPSAFSLAATPPLTRRDNPAQSRFRFHGAGSAASSSGGVGAPSVGADAGGSGPLGGNGGTPPESPIKGRFLRRHAHHHHKDAAAAAGKIPWDSPASPEPVSAAPPPGSATRSQSDPALLQPRLSAEEEATRGRTAPPSPAKTTASGKSGHAPLGGGGASSGFRRLVNKGSKFSLRQTLAPLTGGLHHHQHQGGTATTSTSPPTSPPLFSRFPSSSSAASFRSRSGSVDLRHQPFVGTRGFATYPREISSPTTRGGARAGPGPAPAAFHLVTPVSSPGDLRERKGSGGAGDEEGKGRVGGKAARFLGEEIVPSGKAAKILGMERKKTLVKKCVSSPLSLLPEAGPDPRRRPSSASLLTADESDHPVRRQSLVPSTPYTLASSCPTTPRSHARQRSISVPVRYAPDALLGGLGISKGSEGEGHDDDSWRPPTPMTPPPTGPGYSPVETSDYAGSSPARTLQHSPPSPRRPRAPSHSSSRDSFPQTARIASFASSTFCPSGIPSFYPASSTAPPEWRNSTWSTSGGQGDADASDPDGDAPLARDGPPRLPKPKRLSPESIRFSAIFAGRSSEVFGSSSAGGSSGEASPRDSSSGVGTAGVGARGVKRPSLGPRGGSYGSSTGRNSSAGKRVGQAPHEAAARTDSATSSSRGSASLLPPIASLPALPPPASPLPTPPPSCPPFSRPPLAHPDPSSSPPPPPQRSNTLLSVASLHTRLSQRSHALDALEGRPRARVKVRARRAREDSAESGGGGSSVDVIGAMERRALAVGGLVGGASDGGEEPEEVEDEEEEGEDEDEQLPTSGRAAGDGVRLARKSRPFLDFEWSSDDDAEEEGNAGASSSASSASRPAKRLAPGVRSAGSAPRLAPVVPPLPPPPAATTVPALSVTSSASSISSTSTSIDHTLGHPHGHPPTVHLPAPHHPRPLPPAAPLPPVPPAAQKRRHVRHASLQSSVLSLSSSDEDDASDEDGEGARAVVRAFPAPPRAVGAGGR</sequence>
<gene>
    <name evidence="2" type="ORF">DMC30DRAFT_213923</name>
</gene>
<feature type="region of interest" description="Disordered" evidence="1">
    <location>
        <begin position="332"/>
        <end position="485"/>
    </location>
</feature>
<protein>
    <submittedName>
        <fullName evidence="2">Uncharacterized protein</fullName>
    </submittedName>
</protein>
<evidence type="ECO:0000313" key="2">
    <source>
        <dbReference type="EMBL" id="TNY24049.1"/>
    </source>
</evidence>
<dbReference type="OrthoDB" id="2538027at2759"/>
<evidence type="ECO:0000313" key="3">
    <source>
        <dbReference type="Proteomes" id="UP000311382"/>
    </source>
</evidence>
<feature type="compositionally biased region" description="Low complexity" evidence="1">
    <location>
        <begin position="832"/>
        <end position="843"/>
    </location>
</feature>
<feature type="compositionally biased region" description="Basic and acidic residues" evidence="1">
    <location>
        <begin position="416"/>
        <end position="426"/>
    </location>
</feature>
<feature type="compositionally biased region" description="Low complexity" evidence="1">
    <location>
        <begin position="944"/>
        <end position="955"/>
    </location>
</feature>
<feature type="compositionally biased region" description="Gly residues" evidence="1">
    <location>
        <begin position="47"/>
        <end position="59"/>
    </location>
</feature>
<feature type="compositionally biased region" description="Acidic residues" evidence="1">
    <location>
        <begin position="956"/>
        <end position="966"/>
    </location>
</feature>
<feature type="compositionally biased region" description="Low complexity" evidence="1">
    <location>
        <begin position="638"/>
        <end position="660"/>
    </location>
</feature>
<accession>A0A5C5G690</accession>
<feature type="compositionally biased region" description="Polar residues" evidence="1">
    <location>
        <begin position="504"/>
        <end position="520"/>
    </location>
</feature>
<feature type="region of interest" description="Disordered" evidence="1">
    <location>
        <begin position="1"/>
        <end position="299"/>
    </location>
</feature>
<feature type="compositionally biased region" description="Low complexity" evidence="1">
    <location>
        <begin position="471"/>
        <end position="481"/>
    </location>
</feature>
<reference evidence="2 3" key="1">
    <citation type="submission" date="2019-03" db="EMBL/GenBank/DDBJ databases">
        <title>Rhodosporidium diobovatum UCD-FST 08-225 genome sequencing, assembly, and annotation.</title>
        <authorList>
            <person name="Fakankun I.U."/>
            <person name="Fristensky B."/>
            <person name="Levin D.B."/>
        </authorList>
    </citation>
    <scope>NUCLEOTIDE SEQUENCE [LARGE SCALE GENOMIC DNA]</scope>
    <source>
        <strain evidence="2 3">UCD-FST 08-225</strain>
    </source>
</reference>
<feature type="region of interest" description="Disordered" evidence="1">
    <location>
        <begin position="766"/>
        <end position="988"/>
    </location>
</feature>
<dbReference type="STRING" id="5288.A0A5C5G690"/>
<comment type="caution">
    <text evidence="2">The sequence shown here is derived from an EMBL/GenBank/DDBJ whole genome shotgun (WGS) entry which is preliminary data.</text>
</comment>
<feature type="compositionally biased region" description="Pro residues" evidence="1">
    <location>
        <begin position="661"/>
        <end position="698"/>
    </location>
</feature>
<feature type="compositionally biased region" description="Acidic residues" evidence="1">
    <location>
        <begin position="821"/>
        <end position="831"/>
    </location>
</feature>
<feature type="compositionally biased region" description="Low complexity" evidence="1">
    <location>
        <begin position="569"/>
        <end position="592"/>
    </location>
</feature>
<name>A0A5C5G690_9BASI</name>
<feature type="compositionally biased region" description="Acidic residues" evidence="1">
    <location>
        <begin position="775"/>
        <end position="795"/>
    </location>
</feature>
<dbReference type="AlphaFoldDB" id="A0A5C5G690"/>
<proteinExistence type="predicted"/>
<feature type="region of interest" description="Disordered" evidence="1">
    <location>
        <begin position="569"/>
        <end position="754"/>
    </location>
</feature>